<protein>
    <submittedName>
        <fullName evidence="1">Uncharacterized protein</fullName>
    </submittedName>
</protein>
<feature type="non-terminal residue" evidence="1">
    <location>
        <position position="142"/>
    </location>
</feature>
<accession>X1KKU9</accession>
<reference evidence="1" key="1">
    <citation type="journal article" date="2014" name="Front. Microbiol.">
        <title>High frequency of phylogenetically diverse reductive dehalogenase-homologous genes in deep subseafloor sedimentary metagenomes.</title>
        <authorList>
            <person name="Kawai M."/>
            <person name="Futagami T."/>
            <person name="Toyoda A."/>
            <person name="Takaki Y."/>
            <person name="Nishi S."/>
            <person name="Hori S."/>
            <person name="Arai W."/>
            <person name="Tsubouchi T."/>
            <person name="Morono Y."/>
            <person name="Uchiyama I."/>
            <person name="Ito T."/>
            <person name="Fujiyama A."/>
            <person name="Inagaki F."/>
            <person name="Takami H."/>
        </authorList>
    </citation>
    <scope>NUCLEOTIDE SEQUENCE</scope>
    <source>
        <strain evidence="1">Expedition CK06-06</strain>
    </source>
</reference>
<organism evidence="1">
    <name type="scientific">marine sediment metagenome</name>
    <dbReference type="NCBI Taxonomy" id="412755"/>
    <lineage>
        <taxon>unclassified sequences</taxon>
        <taxon>metagenomes</taxon>
        <taxon>ecological metagenomes</taxon>
    </lineage>
</organism>
<dbReference type="AlphaFoldDB" id="X1KKU9"/>
<name>X1KKU9_9ZZZZ</name>
<gene>
    <name evidence="1" type="ORF">S06H3_06680</name>
</gene>
<evidence type="ECO:0000313" key="1">
    <source>
        <dbReference type="EMBL" id="GAH94215.1"/>
    </source>
</evidence>
<proteinExistence type="predicted"/>
<sequence length="142" mass="16303">MPLVDAVSFHPMSGASPEYKNLDDYPSIVQDEHYRKYYYNYPSIVQDIKDTASAHRFKGEYIAEEINYRTQAEFIPTEPWTYSEMVVAKYYSRGIVMHLGMNMPVGTIELGFVLDGTKKYHIFQNLCTTMAGAKPTDLPVEI</sequence>
<dbReference type="EMBL" id="BARV01002621">
    <property type="protein sequence ID" value="GAH94215.1"/>
    <property type="molecule type" value="Genomic_DNA"/>
</dbReference>
<comment type="caution">
    <text evidence="1">The sequence shown here is derived from an EMBL/GenBank/DDBJ whole genome shotgun (WGS) entry which is preliminary data.</text>
</comment>